<evidence type="ECO:0000256" key="1">
    <source>
        <dbReference type="ARBA" id="ARBA00001910"/>
    </source>
</evidence>
<evidence type="ECO:0000256" key="16">
    <source>
        <dbReference type="SAM" id="SignalP"/>
    </source>
</evidence>
<evidence type="ECO:0000256" key="14">
    <source>
        <dbReference type="ARBA" id="ARBA00023180"/>
    </source>
</evidence>
<evidence type="ECO:0000256" key="5">
    <source>
        <dbReference type="ARBA" id="ARBA00012462"/>
    </source>
</evidence>
<evidence type="ECO:0000256" key="6">
    <source>
        <dbReference type="ARBA" id="ARBA00022525"/>
    </source>
</evidence>
<comment type="cofactor">
    <cofactor evidence="2">
        <name>Ca(2+)</name>
        <dbReference type="ChEBI" id="CHEBI:29108"/>
    </cofactor>
</comment>
<evidence type="ECO:0000259" key="17">
    <source>
        <dbReference type="PROSITE" id="PS51695"/>
    </source>
</evidence>
<feature type="domain" description="Peptidase S53" evidence="17">
    <location>
        <begin position="185"/>
        <end position="487"/>
    </location>
</feature>
<name>A0A5C3QNM0_9AGAR</name>
<evidence type="ECO:0000256" key="12">
    <source>
        <dbReference type="ARBA" id="ARBA00023026"/>
    </source>
</evidence>
<dbReference type="InterPro" id="IPR015366">
    <property type="entry name" value="S53_propep"/>
</dbReference>
<evidence type="ECO:0000256" key="13">
    <source>
        <dbReference type="ARBA" id="ARBA00023145"/>
    </source>
</evidence>
<evidence type="ECO:0000256" key="2">
    <source>
        <dbReference type="ARBA" id="ARBA00001913"/>
    </source>
</evidence>
<dbReference type="InterPro" id="IPR036852">
    <property type="entry name" value="Peptidase_S8/S53_dom_sf"/>
</dbReference>
<keyword evidence="14" id="KW-0325">Glycoprotein</keyword>
<dbReference type="EMBL" id="ML178823">
    <property type="protein sequence ID" value="TFL02121.1"/>
    <property type="molecule type" value="Genomic_DNA"/>
</dbReference>
<keyword evidence="8" id="KW-0479">Metal-binding</keyword>
<dbReference type="CDD" id="cd11377">
    <property type="entry name" value="Pro-peptidase_S53"/>
    <property type="match status" value="1"/>
</dbReference>
<dbReference type="AlphaFoldDB" id="A0A5C3QNM0"/>
<evidence type="ECO:0000313" key="19">
    <source>
        <dbReference type="Proteomes" id="UP000305067"/>
    </source>
</evidence>
<dbReference type="InterPro" id="IPR050819">
    <property type="entry name" value="Tripeptidyl-peptidase_I"/>
</dbReference>
<dbReference type="GO" id="GO:0006508">
    <property type="term" value="P:proteolysis"/>
    <property type="evidence" value="ECO:0007669"/>
    <property type="project" value="UniProtKB-KW"/>
</dbReference>
<dbReference type="PANTHER" id="PTHR14218:SF32">
    <property type="entry name" value="TRIPEPTIDYL PEPTIDASE SED3 (AFU_ORTHOLOGUE AFUA_3G08930)"/>
    <property type="match status" value="1"/>
</dbReference>
<accession>A0A5C3QNM0</accession>
<evidence type="ECO:0000256" key="7">
    <source>
        <dbReference type="ARBA" id="ARBA00022670"/>
    </source>
</evidence>
<dbReference type="SUPFAM" id="SSF54897">
    <property type="entry name" value="Protease propeptides/inhibitors"/>
    <property type="match status" value="1"/>
</dbReference>
<protein>
    <recommendedName>
        <fullName evidence="5">tripeptidyl-peptidase II</fullName>
        <ecNumber evidence="5">3.4.14.10</ecNumber>
    </recommendedName>
</protein>
<organism evidence="18 19">
    <name type="scientific">Pterulicium gracile</name>
    <dbReference type="NCBI Taxonomy" id="1884261"/>
    <lineage>
        <taxon>Eukaryota</taxon>
        <taxon>Fungi</taxon>
        <taxon>Dikarya</taxon>
        <taxon>Basidiomycota</taxon>
        <taxon>Agaricomycotina</taxon>
        <taxon>Agaricomycetes</taxon>
        <taxon>Agaricomycetidae</taxon>
        <taxon>Agaricales</taxon>
        <taxon>Pleurotineae</taxon>
        <taxon>Pterulaceae</taxon>
        <taxon>Pterulicium</taxon>
    </lineage>
</organism>
<keyword evidence="9" id="KW-0378">Hydrolase</keyword>
<keyword evidence="19" id="KW-1185">Reference proteome</keyword>
<keyword evidence="16" id="KW-0732">Signal</keyword>
<comment type="function">
    <text evidence="3">Secreted tripeptidyl-peptidase which degrades proteins at acidic pHs and is involved in virulence.</text>
</comment>
<comment type="catalytic activity">
    <reaction evidence="1">
        <text>Release of an N-terminal tripeptide from a polypeptide.</text>
        <dbReference type="EC" id="3.4.14.10"/>
    </reaction>
</comment>
<evidence type="ECO:0000256" key="8">
    <source>
        <dbReference type="ARBA" id="ARBA00022723"/>
    </source>
</evidence>
<dbReference type="Proteomes" id="UP000305067">
    <property type="component" value="Unassembled WGS sequence"/>
</dbReference>
<dbReference type="GO" id="GO:0046872">
    <property type="term" value="F:metal ion binding"/>
    <property type="evidence" value="ECO:0007669"/>
    <property type="project" value="UniProtKB-KW"/>
</dbReference>
<evidence type="ECO:0000256" key="11">
    <source>
        <dbReference type="ARBA" id="ARBA00022837"/>
    </source>
</evidence>
<keyword evidence="6" id="KW-0964">Secreted</keyword>
<evidence type="ECO:0000256" key="3">
    <source>
        <dbReference type="ARBA" id="ARBA00002451"/>
    </source>
</evidence>
<keyword evidence="7" id="KW-0645">Protease</keyword>
<proteinExistence type="predicted"/>
<sequence length="487" mass="52722">MISTRFTLLAVLILAALANPLLGDAHQRRTDLPEGFTTAGSAPQDETITLRIALAQRDFPGLEKALYAASMPGSPQYGQYLTTVGQANRLLQAEFTRYVAEGMDDPVVRTLSYTIPNMVKDYVATVHPTTASLRFPPLANQRTRVVKDAAGNKVSADLSPRTESNSIPPSCIAGPEDDPIAFNKPKSFPCRFDLYGIPYTTVGTPVLDNSLWISGYANEFANRNRTKEYLRLWRPDLVDREMFRLVTIAGGLNNQLPSGAGLFPTAAVSTALSTVANTPVTFMSVGTENSDDAIAWLIEQANYLLELENPPKVLVGDYPMSEFLVDAALARFVPPNDGAEDLANLAARGVAIVFPVESHGVGISSSTWAGSACPKFYTSFPASCPYLTAVGSSSILEDGTFEDVSRYNSGGFSDYFPRPAYQDAAIADYLQVLDGAYEGMYNPAGRATPDVSVHEYQQIPPGLGDFFASESFAATFSVASWRYSTRN</sequence>
<dbReference type="GO" id="GO:0005576">
    <property type="term" value="C:extracellular region"/>
    <property type="evidence" value="ECO:0007669"/>
    <property type="project" value="UniProtKB-SubCell"/>
</dbReference>
<evidence type="ECO:0000313" key="18">
    <source>
        <dbReference type="EMBL" id="TFL02121.1"/>
    </source>
</evidence>
<keyword evidence="11" id="KW-0106">Calcium</keyword>
<reference evidence="18 19" key="1">
    <citation type="journal article" date="2019" name="Nat. Ecol. Evol.">
        <title>Megaphylogeny resolves global patterns of mushroom evolution.</title>
        <authorList>
            <person name="Varga T."/>
            <person name="Krizsan K."/>
            <person name="Foldi C."/>
            <person name="Dima B."/>
            <person name="Sanchez-Garcia M."/>
            <person name="Sanchez-Ramirez S."/>
            <person name="Szollosi G.J."/>
            <person name="Szarkandi J.G."/>
            <person name="Papp V."/>
            <person name="Albert L."/>
            <person name="Andreopoulos W."/>
            <person name="Angelini C."/>
            <person name="Antonin V."/>
            <person name="Barry K.W."/>
            <person name="Bougher N.L."/>
            <person name="Buchanan P."/>
            <person name="Buyck B."/>
            <person name="Bense V."/>
            <person name="Catcheside P."/>
            <person name="Chovatia M."/>
            <person name="Cooper J."/>
            <person name="Damon W."/>
            <person name="Desjardin D."/>
            <person name="Finy P."/>
            <person name="Geml J."/>
            <person name="Haridas S."/>
            <person name="Hughes K."/>
            <person name="Justo A."/>
            <person name="Karasinski D."/>
            <person name="Kautmanova I."/>
            <person name="Kiss B."/>
            <person name="Kocsube S."/>
            <person name="Kotiranta H."/>
            <person name="LaButti K.M."/>
            <person name="Lechner B.E."/>
            <person name="Liimatainen K."/>
            <person name="Lipzen A."/>
            <person name="Lukacs Z."/>
            <person name="Mihaltcheva S."/>
            <person name="Morgado L.N."/>
            <person name="Niskanen T."/>
            <person name="Noordeloos M.E."/>
            <person name="Ohm R.A."/>
            <person name="Ortiz-Santana B."/>
            <person name="Ovrebo C."/>
            <person name="Racz N."/>
            <person name="Riley R."/>
            <person name="Savchenko A."/>
            <person name="Shiryaev A."/>
            <person name="Soop K."/>
            <person name="Spirin V."/>
            <person name="Szebenyi C."/>
            <person name="Tomsovsky M."/>
            <person name="Tulloss R.E."/>
            <person name="Uehling J."/>
            <person name="Grigoriev I.V."/>
            <person name="Vagvolgyi C."/>
            <person name="Papp T."/>
            <person name="Martin F.M."/>
            <person name="Miettinen O."/>
            <person name="Hibbett D.S."/>
            <person name="Nagy L.G."/>
        </authorList>
    </citation>
    <scope>NUCLEOTIDE SEQUENCE [LARGE SCALE GENOMIC DNA]</scope>
    <source>
        <strain evidence="18 19">CBS 309.79</strain>
    </source>
</reference>
<evidence type="ECO:0000256" key="15">
    <source>
        <dbReference type="PROSITE-ProRule" id="PRU01032"/>
    </source>
</evidence>
<dbReference type="SUPFAM" id="SSF52743">
    <property type="entry name" value="Subtilisin-like"/>
    <property type="match status" value="1"/>
</dbReference>
<dbReference type="GO" id="GO:0004252">
    <property type="term" value="F:serine-type endopeptidase activity"/>
    <property type="evidence" value="ECO:0007669"/>
    <property type="project" value="InterPro"/>
</dbReference>
<dbReference type="InterPro" id="IPR030400">
    <property type="entry name" value="Sedolisin_dom"/>
</dbReference>
<dbReference type="PROSITE" id="PS51695">
    <property type="entry name" value="SEDOLISIN"/>
    <property type="match status" value="1"/>
</dbReference>
<dbReference type="Pfam" id="PF09286">
    <property type="entry name" value="Pro-kuma_activ"/>
    <property type="match status" value="1"/>
</dbReference>
<keyword evidence="13" id="KW-0865">Zymogen</keyword>
<keyword evidence="10" id="KW-0720">Serine protease</keyword>
<dbReference type="PANTHER" id="PTHR14218">
    <property type="entry name" value="PROTEASE S8 TRIPEPTIDYL PEPTIDASE I CLN2"/>
    <property type="match status" value="1"/>
</dbReference>
<evidence type="ECO:0000256" key="10">
    <source>
        <dbReference type="ARBA" id="ARBA00022825"/>
    </source>
</evidence>
<dbReference type="Gene3D" id="3.40.50.200">
    <property type="entry name" value="Peptidase S8/S53 domain"/>
    <property type="match status" value="1"/>
</dbReference>
<gene>
    <name evidence="18" type="ORF">BDV98DRAFT_582438</name>
</gene>
<keyword evidence="12" id="KW-0843">Virulence</keyword>
<evidence type="ECO:0000256" key="4">
    <source>
        <dbReference type="ARBA" id="ARBA00004239"/>
    </source>
</evidence>
<dbReference type="EC" id="3.4.14.10" evidence="5"/>
<dbReference type="STRING" id="1884261.A0A5C3QNM0"/>
<evidence type="ECO:0000256" key="9">
    <source>
        <dbReference type="ARBA" id="ARBA00022801"/>
    </source>
</evidence>
<dbReference type="SMART" id="SM00944">
    <property type="entry name" value="Pro-kuma_activ"/>
    <property type="match status" value="1"/>
</dbReference>
<feature type="signal peptide" evidence="16">
    <location>
        <begin position="1"/>
        <end position="23"/>
    </location>
</feature>
<comment type="caution">
    <text evidence="15">Lacks conserved residue(s) required for the propagation of feature annotation.</text>
</comment>
<dbReference type="OrthoDB" id="409122at2759"/>
<comment type="subcellular location">
    <subcellularLocation>
        <location evidence="4">Secreted</location>
        <location evidence="4">Extracellular space</location>
    </subcellularLocation>
</comment>
<feature type="chain" id="PRO_5022931241" description="tripeptidyl-peptidase II" evidence="16">
    <location>
        <begin position="24"/>
        <end position="487"/>
    </location>
</feature>
<dbReference type="GO" id="GO:0008240">
    <property type="term" value="F:tripeptidyl-peptidase activity"/>
    <property type="evidence" value="ECO:0007669"/>
    <property type="project" value="TreeGrafter"/>
</dbReference>